<evidence type="ECO:0000313" key="1">
    <source>
        <dbReference type="EMBL" id="KAI6651231.1"/>
    </source>
</evidence>
<proteinExistence type="predicted"/>
<organism evidence="1 2">
    <name type="scientific">Oopsacas minuta</name>
    <dbReference type="NCBI Taxonomy" id="111878"/>
    <lineage>
        <taxon>Eukaryota</taxon>
        <taxon>Metazoa</taxon>
        <taxon>Porifera</taxon>
        <taxon>Hexactinellida</taxon>
        <taxon>Hexasterophora</taxon>
        <taxon>Lyssacinosida</taxon>
        <taxon>Leucopsacidae</taxon>
        <taxon>Oopsacas</taxon>
    </lineage>
</organism>
<dbReference type="Proteomes" id="UP001165289">
    <property type="component" value="Unassembled WGS sequence"/>
</dbReference>
<dbReference type="EMBL" id="JAKMXF010000306">
    <property type="protein sequence ID" value="KAI6651231.1"/>
    <property type="molecule type" value="Genomic_DNA"/>
</dbReference>
<keyword evidence="2" id="KW-1185">Reference proteome</keyword>
<reference evidence="1 2" key="1">
    <citation type="journal article" date="2023" name="BMC Biol.">
        <title>The compact genome of the sponge Oopsacas minuta (Hexactinellida) is lacking key metazoan core genes.</title>
        <authorList>
            <person name="Santini S."/>
            <person name="Schenkelaars Q."/>
            <person name="Jourda C."/>
            <person name="Duchesne M."/>
            <person name="Belahbib H."/>
            <person name="Rocher C."/>
            <person name="Selva M."/>
            <person name="Riesgo A."/>
            <person name="Vervoort M."/>
            <person name="Leys S.P."/>
            <person name="Kodjabachian L."/>
            <person name="Le Bivic A."/>
            <person name="Borchiellini C."/>
            <person name="Claverie J.M."/>
            <person name="Renard E."/>
        </authorList>
    </citation>
    <scope>NUCLEOTIDE SEQUENCE [LARGE SCALE GENOMIC DNA]</scope>
    <source>
        <strain evidence="1">SPO-2</strain>
    </source>
</reference>
<name>A0AAV7JQQ9_9METZ</name>
<evidence type="ECO:0008006" key="3">
    <source>
        <dbReference type="Google" id="ProtNLM"/>
    </source>
</evidence>
<dbReference type="AlphaFoldDB" id="A0AAV7JQQ9"/>
<gene>
    <name evidence="1" type="ORF">LOD99_5378</name>
</gene>
<sequence>MEFTIQEYKLSLGKVVTTPDGYNYIHSKIPEDCIYLKCALFRCGYKGTSILNRSRNLVTPMNSHNHRVDDYNPGVYQLKTRRKTLAKHLQKNLRELFNDATRKNSHAADASSLECESVMYRARRTLRPKIPSSAVEFCAMLATSTFEDYYIFSVTPGIQTAIIFYSDEMITILNETENIQFDGTFQTVPIQFYQLWTIFVAVGKHAMPAIYCLLMCKSKELYSAI</sequence>
<accession>A0AAV7JQQ9</accession>
<protein>
    <recommendedName>
        <fullName evidence="3">FLYWCH-type domain-containing protein</fullName>
    </recommendedName>
</protein>
<comment type="caution">
    <text evidence="1">The sequence shown here is derived from an EMBL/GenBank/DDBJ whole genome shotgun (WGS) entry which is preliminary data.</text>
</comment>
<evidence type="ECO:0000313" key="2">
    <source>
        <dbReference type="Proteomes" id="UP001165289"/>
    </source>
</evidence>